<comment type="catalytic activity">
    <reaction evidence="4">
        <text>N-terminal L-arginyl-[protein] + L-leucyl-tRNA(Leu) = N-terminal L-leucyl-L-arginyl-[protein] + tRNA(Leu) + H(+)</text>
        <dbReference type="Rhea" id="RHEA:50416"/>
        <dbReference type="Rhea" id="RHEA-COMP:9613"/>
        <dbReference type="Rhea" id="RHEA-COMP:9622"/>
        <dbReference type="Rhea" id="RHEA-COMP:12672"/>
        <dbReference type="Rhea" id="RHEA-COMP:12673"/>
        <dbReference type="ChEBI" id="CHEBI:15378"/>
        <dbReference type="ChEBI" id="CHEBI:64719"/>
        <dbReference type="ChEBI" id="CHEBI:78442"/>
        <dbReference type="ChEBI" id="CHEBI:78494"/>
        <dbReference type="ChEBI" id="CHEBI:133044"/>
        <dbReference type="EC" id="2.3.2.6"/>
    </reaction>
</comment>
<dbReference type="AlphaFoldDB" id="A0A7G9RFY4"/>
<evidence type="ECO:0000256" key="3">
    <source>
        <dbReference type="ARBA" id="ARBA00023315"/>
    </source>
</evidence>
<dbReference type="InterPro" id="IPR016181">
    <property type="entry name" value="Acyl_CoA_acyltransferase"/>
</dbReference>
<dbReference type="SUPFAM" id="SSF55729">
    <property type="entry name" value="Acyl-CoA N-acyltransferases (Nat)"/>
    <property type="match status" value="1"/>
</dbReference>
<comment type="catalytic activity">
    <reaction evidence="4">
        <text>N-terminal L-lysyl-[protein] + L-leucyl-tRNA(Leu) = N-terminal L-leucyl-L-lysyl-[protein] + tRNA(Leu) + H(+)</text>
        <dbReference type="Rhea" id="RHEA:12340"/>
        <dbReference type="Rhea" id="RHEA-COMP:9613"/>
        <dbReference type="Rhea" id="RHEA-COMP:9622"/>
        <dbReference type="Rhea" id="RHEA-COMP:12670"/>
        <dbReference type="Rhea" id="RHEA-COMP:12671"/>
        <dbReference type="ChEBI" id="CHEBI:15378"/>
        <dbReference type="ChEBI" id="CHEBI:65249"/>
        <dbReference type="ChEBI" id="CHEBI:78442"/>
        <dbReference type="ChEBI" id="CHEBI:78494"/>
        <dbReference type="ChEBI" id="CHEBI:133043"/>
        <dbReference type="EC" id="2.3.2.6"/>
    </reaction>
</comment>
<dbReference type="InterPro" id="IPR042203">
    <property type="entry name" value="Leu/Phe-tRNA_Trfase_C"/>
</dbReference>
<dbReference type="Gene3D" id="3.30.70.3550">
    <property type="entry name" value="Leucyl/phenylalanyl-tRNA-protein transferase, N-terminal domain"/>
    <property type="match status" value="1"/>
</dbReference>
<keyword evidence="2 4" id="KW-0808">Transferase</keyword>
<dbReference type="NCBIfam" id="TIGR00667">
    <property type="entry name" value="aat"/>
    <property type="match status" value="1"/>
</dbReference>
<gene>
    <name evidence="4" type="primary">aat</name>
    <name evidence="5" type="ORF">H9L09_09480</name>
</gene>
<dbReference type="InterPro" id="IPR004616">
    <property type="entry name" value="Leu/Phe-tRNA_Trfase"/>
</dbReference>
<dbReference type="HAMAP" id="MF_00688">
    <property type="entry name" value="Leu_Phe_trans"/>
    <property type="match status" value="1"/>
</dbReference>
<keyword evidence="1 4" id="KW-0963">Cytoplasm</keyword>
<dbReference type="RefSeq" id="WP_187580349.1">
    <property type="nucleotide sequence ID" value="NZ_CP060713.1"/>
</dbReference>
<dbReference type="GO" id="GO:0005737">
    <property type="term" value="C:cytoplasm"/>
    <property type="evidence" value="ECO:0007669"/>
    <property type="project" value="UniProtKB-SubCell"/>
</dbReference>
<evidence type="ECO:0000256" key="2">
    <source>
        <dbReference type="ARBA" id="ARBA00022679"/>
    </source>
</evidence>
<dbReference type="Proteomes" id="UP000515947">
    <property type="component" value="Chromosome"/>
</dbReference>
<dbReference type="EC" id="2.3.2.6" evidence="4"/>
<dbReference type="GO" id="GO:0030163">
    <property type="term" value="P:protein catabolic process"/>
    <property type="evidence" value="ECO:0007669"/>
    <property type="project" value="UniProtKB-UniRule"/>
</dbReference>
<comment type="function">
    <text evidence="4">Functions in the N-end rule pathway of protein degradation where it conjugates Leu, Phe and, less efficiently, Met from aminoacyl-tRNAs to the N-termini of proteins containing an N-terminal arginine or lysine.</text>
</comment>
<reference evidence="5 6" key="1">
    <citation type="submission" date="2020-08" db="EMBL/GenBank/DDBJ databases">
        <title>Genome sequence of Nocardioides mesophilus KACC 16243T.</title>
        <authorList>
            <person name="Hyun D.-W."/>
            <person name="Bae J.-W."/>
        </authorList>
    </citation>
    <scope>NUCLEOTIDE SEQUENCE [LARGE SCALE GENOMIC DNA]</scope>
    <source>
        <strain evidence="5 6">KACC 16243</strain>
    </source>
</reference>
<evidence type="ECO:0000313" key="6">
    <source>
        <dbReference type="Proteomes" id="UP000515947"/>
    </source>
</evidence>
<sequence length="234" mass="25630">MTRVPHEPPPSPWVFPDPATVEPDDLVAMGADLEPGTLLAAYRGGLFPMPGEGVDGVLWWSPLERGVLPLEALRVSRSLRQAVRRMEIRVDTAFSEVVSACGDPGREGGWIDEDIAAAYLRLHELGWAHSVEAWQDGELVGGLYGVAIGGLFAGESMFHRVRDASKVALVGLVELLRDEHAADRLLDVQWQTPHLASLGVVTVPRRRYLRLLRTALPVPLPAAFTRPAESPRSR</sequence>
<evidence type="ECO:0000256" key="1">
    <source>
        <dbReference type="ARBA" id="ARBA00022490"/>
    </source>
</evidence>
<evidence type="ECO:0000313" key="5">
    <source>
        <dbReference type="EMBL" id="QNN54509.1"/>
    </source>
</evidence>
<name>A0A7G9RFY4_9ACTN</name>
<comment type="subcellular location">
    <subcellularLocation>
        <location evidence="4">Cytoplasm</location>
    </subcellularLocation>
</comment>
<dbReference type="GO" id="GO:0008914">
    <property type="term" value="F:leucyl-tRNA--protein transferase activity"/>
    <property type="evidence" value="ECO:0007669"/>
    <property type="project" value="UniProtKB-UniRule"/>
</dbReference>
<dbReference type="EMBL" id="CP060713">
    <property type="protein sequence ID" value="QNN54509.1"/>
    <property type="molecule type" value="Genomic_DNA"/>
</dbReference>
<evidence type="ECO:0000256" key="4">
    <source>
        <dbReference type="HAMAP-Rule" id="MF_00688"/>
    </source>
</evidence>
<keyword evidence="3 4" id="KW-0012">Acyltransferase</keyword>
<comment type="catalytic activity">
    <reaction evidence="4">
        <text>L-phenylalanyl-tRNA(Phe) + an N-terminal L-alpha-aminoacyl-[protein] = an N-terminal L-phenylalanyl-L-alpha-aminoacyl-[protein] + tRNA(Phe)</text>
        <dbReference type="Rhea" id="RHEA:43632"/>
        <dbReference type="Rhea" id="RHEA-COMP:9668"/>
        <dbReference type="Rhea" id="RHEA-COMP:9699"/>
        <dbReference type="Rhea" id="RHEA-COMP:10636"/>
        <dbReference type="Rhea" id="RHEA-COMP:10637"/>
        <dbReference type="ChEBI" id="CHEBI:78442"/>
        <dbReference type="ChEBI" id="CHEBI:78531"/>
        <dbReference type="ChEBI" id="CHEBI:78597"/>
        <dbReference type="ChEBI" id="CHEBI:83561"/>
        <dbReference type="EC" id="2.3.2.6"/>
    </reaction>
</comment>
<dbReference type="Pfam" id="PF03588">
    <property type="entry name" value="Leu_Phe_trans"/>
    <property type="match status" value="1"/>
</dbReference>
<dbReference type="Gene3D" id="3.40.630.70">
    <property type="entry name" value="Leucyl/phenylalanyl-tRNA-protein transferase, C-terminal domain"/>
    <property type="match status" value="1"/>
</dbReference>
<dbReference type="InterPro" id="IPR042221">
    <property type="entry name" value="Leu/Phe-tRNA_Trfase_N"/>
</dbReference>
<protein>
    <recommendedName>
        <fullName evidence="4">Leucyl/phenylalanyl-tRNA--protein transferase</fullName>
        <ecNumber evidence="4">2.3.2.6</ecNumber>
    </recommendedName>
    <alternativeName>
        <fullName evidence="4">L/F-transferase</fullName>
    </alternativeName>
    <alternativeName>
        <fullName evidence="4">Leucyltransferase</fullName>
    </alternativeName>
    <alternativeName>
        <fullName evidence="4">Phenyalanyltransferase</fullName>
    </alternativeName>
</protein>
<keyword evidence="6" id="KW-1185">Reference proteome</keyword>
<dbReference type="KEGG" id="nmes:H9L09_09480"/>
<proteinExistence type="inferred from homology"/>
<organism evidence="5 6">
    <name type="scientific">Nocardioides mesophilus</name>
    <dbReference type="NCBI Taxonomy" id="433659"/>
    <lineage>
        <taxon>Bacteria</taxon>
        <taxon>Bacillati</taxon>
        <taxon>Actinomycetota</taxon>
        <taxon>Actinomycetes</taxon>
        <taxon>Propionibacteriales</taxon>
        <taxon>Nocardioidaceae</taxon>
        <taxon>Nocardioides</taxon>
    </lineage>
</organism>
<comment type="similarity">
    <text evidence="4">Belongs to the L/F-transferase family.</text>
</comment>
<dbReference type="PANTHER" id="PTHR30098">
    <property type="entry name" value="LEUCYL/PHENYLALANYL-TRNA--PROTEIN TRANSFERASE"/>
    <property type="match status" value="1"/>
</dbReference>
<accession>A0A7G9RFY4</accession>
<dbReference type="PANTHER" id="PTHR30098:SF2">
    <property type="entry name" value="LEUCYL_PHENYLALANYL-TRNA--PROTEIN TRANSFERASE"/>
    <property type="match status" value="1"/>
</dbReference>